<dbReference type="PANTHER" id="PTHR39158">
    <property type="entry name" value="OS08G0560600 PROTEIN"/>
    <property type="match status" value="1"/>
</dbReference>
<dbReference type="STRING" id="65700.SY86_20335"/>
<comment type="caution">
    <text evidence="2">The sequence shown here is derived from an EMBL/GenBank/DDBJ whole genome shotgun (WGS) entry which is preliminary data.</text>
</comment>
<accession>A0A0M2KCZ3</accession>
<proteinExistence type="predicted"/>
<dbReference type="Pfam" id="PF09350">
    <property type="entry name" value="DJC28_CD"/>
    <property type="match status" value="1"/>
</dbReference>
<dbReference type="RefSeq" id="WP_020322754.1">
    <property type="nucleotide sequence ID" value="NZ_CP089932.1"/>
</dbReference>
<dbReference type="EMBL" id="JXNU01000003">
    <property type="protein sequence ID" value="KKF37230.1"/>
    <property type="molecule type" value="Genomic_DNA"/>
</dbReference>
<dbReference type="PANTHER" id="PTHR39158:SF1">
    <property type="entry name" value="DNAJ HOMOLOG SUBFAMILY C MEMBER 28"/>
    <property type="match status" value="1"/>
</dbReference>
<evidence type="ECO:0000313" key="2">
    <source>
        <dbReference type="EMBL" id="KKF37230.1"/>
    </source>
</evidence>
<dbReference type="Proteomes" id="UP000033924">
    <property type="component" value="Unassembled WGS sequence"/>
</dbReference>
<reference evidence="2 3" key="1">
    <citation type="submission" date="2015-01" db="EMBL/GenBank/DDBJ databases">
        <title>Erwinia tracheiphila.</title>
        <authorList>
            <person name="Shapiro L.R."/>
        </authorList>
    </citation>
    <scope>NUCLEOTIDE SEQUENCE [LARGE SCALE GENOMIC DNA]</scope>
    <source>
        <strain evidence="2 3">BuffGH</strain>
    </source>
</reference>
<organism evidence="2 3">
    <name type="scientific">Erwinia tracheiphila</name>
    <dbReference type="NCBI Taxonomy" id="65700"/>
    <lineage>
        <taxon>Bacteria</taxon>
        <taxon>Pseudomonadati</taxon>
        <taxon>Pseudomonadota</taxon>
        <taxon>Gammaproteobacteria</taxon>
        <taxon>Enterobacterales</taxon>
        <taxon>Erwiniaceae</taxon>
        <taxon>Erwinia</taxon>
    </lineage>
</organism>
<feature type="domain" description="DnaJ homologue subfamily C member 28 conserved" evidence="1">
    <location>
        <begin position="7"/>
        <end position="73"/>
    </location>
</feature>
<dbReference type="PATRIC" id="fig|65700.7.peg.5064"/>
<dbReference type="InterPro" id="IPR052573">
    <property type="entry name" value="DnaJ_C_subfamily_28"/>
</dbReference>
<keyword evidence="3" id="KW-1185">Reference proteome</keyword>
<evidence type="ECO:0000313" key="3">
    <source>
        <dbReference type="Proteomes" id="UP000033924"/>
    </source>
</evidence>
<gene>
    <name evidence="2" type="ORF">SY86_20335</name>
</gene>
<dbReference type="AlphaFoldDB" id="A0A0M2KCZ3"/>
<name>A0A0M2KCZ3_9GAMM</name>
<protein>
    <recommendedName>
        <fullName evidence="1">DnaJ homologue subfamily C member 28 conserved domain-containing protein</fullName>
    </recommendedName>
</protein>
<sequence length="119" mass="13549">MWQVGQLVEKHISEAQENGEFDNLPGSGKRLKLNDDSLVPEALRVVCRFMKNAGFLPPELDLRREAFALHELMAHIASQDEQDAGYSLLNIRLQQARQSKDFLQGRYAPLLYQHLSGDD</sequence>
<dbReference type="InterPro" id="IPR018961">
    <property type="entry name" value="DnaJ_homolog_subfam-C_membr-28"/>
</dbReference>
<evidence type="ECO:0000259" key="1">
    <source>
        <dbReference type="Pfam" id="PF09350"/>
    </source>
</evidence>